<dbReference type="EMBL" id="ML208715">
    <property type="protein sequence ID" value="TFK60929.1"/>
    <property type="molecule type" value="Genomic_DNA"/>
</dbReference>
<gene>
    <name evidence="1" type="ORF">BDN72DRAFT_490934</name>
</gene>
<accession>A0ACD3A6C2</accession>
<dbReference type="Proteomes" id="UP000308600">
    <property type="component" value="Unassembled WGS sequence"/>
</dbReference>
<sequence>MDDLVPPQWACIISSLDGLVENTKDLAELNSSAKIAVGAVCAAIKLIIEQVERDERVEALTETMSTIYYHIQDTNFDKIKSFEETLQRLVKMTTECAYFIASYKQKAFARRTIEGAILGVDGIIKDFEEEFAQLRIEFLMGSTLQSTHTVLLVLNKVRNIETLLHLQHLPLIQNAIWKRVRTELAPEQEQVLDGLTIWAQNSDERVVSLLVGDSRDEASLIAHKLCERFHNQRRLGSAIFFPESTRTGSTELSCQCLVSTIARDLAALHPAFAESIAEALASSPRLAHSSDVDDFDRQFEDLLVHPLQSLAVVGPVLIVIDCLDRCSDHLKFVEALGSSQVLKNIPRNIRFLLIVGPQSELLYPLIHLTNSSLRLWHVGGDTKSVVFLYWFWRHISEGSQEQLFNRVEEVKAAMTPIYSCAGFPRPTITPTLLLFEIRQVVAKRGHAPFLEPLLDQARQSIPPELMARFESYVCFVSIQASHWNRPFNVLFLELKGAMGPELSSRIQKISDTHHLKEIPPDILKWLPQESSDYPKALPFLVLRYLNMALMPNVCRFEEITKLNKDIKDLDDRLKIHVPTTLRLLSGCWSEWVAPCLQTLHEGYHRAALSELRTFLSSHLLSWIELISLLECADAGLKQLQLLELVLSQMMKGTSADIEDIKFIHNAISDSIRFMFYFRTPIWIGGLFVHRLAFFAPTNTFIHQTYAPKHVVKSGLTTDWPYKFSIMSVDYPRAFVVNKASNNAVLTSLHRPWTNTHGSIKLWNLETA</sequence>
<reference evidence="1 2" key="1">
    <citation type="journal article" date="2019" name="Nat. Ecol. Evol.">
        <title>Megaphylogeny resolves global patterns of mushroom evolution.</title>
        <authorList>
            <person name="Varga T."/>
            <person name="Krizsan K."/>
            <person name="Foldi C."/>
            <person name="Dima B."/>
            <person name="Sanchez-Garcia M."/>
            <person name="Sanchez-Ramirez S."/>
            <person name="Szollosi G.J."/>
            <person name="Szarkandi J.G."/>
            <person name="Papp V."/>
            <person name="Albert L."/>
            <person name="Andreopoulos W."/>
            <person name="Angelini C."/>
            <person name="Antonin V."/>
            <person name="Barry K.W."/>
            <person name="Bougher N.L."/>
            <person name="Buchanan P."/>
            <person name="Buyck B."/>
            <person name="Bense V."/>
            <person name="Catcheside P."/>
            <person name="Chovatia M."/>
            <person name="Cooper J."/>
            <person name="Damon W."/>
            <person name="Desjardin D."/>
            <person name="Finy P."/>
            <person name="Geml J."/>
            <person name="Haridas S."/>
            <person name="Hughes K."/>
            <person name="Justo A."/>
            <person name="Karasinski D."/>
            <person name="Kautmanova I."/>
            <person name="Kiss B."/>
            <person name="Kocsube S."/>
            <person name="Kotiranta H."/>
            <person name="LaButti K.M."/>
            <person name="Lechner B.E."/>
            <person name="Liimatainen K."/>
            <person name="Lipzen A."/>
            <person name="Lukacs Z."/>
            <person name="Mihaltcheva S."/>
            <person name="Morgado L.N."/>
            <person name="Niskanen T."/>
            <person name="Noordeloos M.E."/>
            <person name="Ohm R.A."/>
            <person name="Ortiz-Santana B."/>
            <person name="Ovrebo C."/>
            <person name="Racz N."/>
            <person name="Riley R."/>
            <person name="Savchenko A."/>
            <person name="Shiryaev A."/>
            <person name="Soop K."/>
            <person name="Spirin V."/>
            <person name="Szebenyi C."/>
            <person name="Tomsovsky M."/>
            <person name="Tulloss R.E."/>
            <person name="Uehling J."/>
            <person name="Grigoriev I.V."/>
            <person name="Vagvolgyi C."/>
            <person name="Papp T."/>
            <person name="Martin F.M."/>
            <person name="Miettinen O."/>
            <person name="Hibbett D.S."/>
            <person name="Nagy L.G."/>
        </authorList>
    </citation>
    <scope>NUCLEOTIDE SEQUENCE [LARGE SCALE GENOMIC DNA]</scope>
    <source>
        <strain evidence="1 2">NL-1719</strain>
    </source>
</reference>
<protein>
    <submittedName>
        <fullName evidence="1">Uncharacterized protein</fullName>
    </submittedName>
</protein>
<name>A0ACD3A6C2_9AGAR</name>
<organism evidence="1 2">
    <name type="scientific">Pluteus cervinus</name>
    <dbReference type="NCBI Taxonomy" id="181527"/>
    <lineage>
        <taxon>Eukaryota</taxon>
        <taxon>Fungi</taxon>
        <taxon>Dikarya</taxon>
        <taxon>Basidiomycota</taxon>
        <taxon>Agaricomycotina</taxon>
        <taxon>Agaricomycetes</taxon>
        <taxon>Agaricomycetidae</taxon>
        <taxon>Agaricales</taxon>
        <taxon>Pluteineae</taxon>
        <taxon>Pluteaceae</taxon>
        <taxon>Pluteus</taxon>
    </lineage>
</organism>
<keyword evidence="2" id="KW-1185">Reference proteome</keyword>
<evidence type="ECO:0000313" key="2">
    <source>
        <dbReference type="Proteomes" id="UP000308600"/>
    </source>
</evidence>
<proteinExistence type="predicted"/>
<evidence type="ECO:0000313" key="1">
    <source>
        <dbReference type="EMBL" id="TFK60929.1"/>
    </source>
</evidence>